<feature type="transmembrane region" description="Helical" evidence="1">
    <location>
        <begin position="12"/>
        <end position="33"/>
    </location>
</feature>
<dbReference type="Proteomes" id="UP000287651">
    <property type="component" value="Unassembled WGS sequence"/>
</dbReference>
<dbReference type="EMBL" id="AMZH03028680">
    <property type="protein sequence ID" value="RRT33582.1"/>
    <property type="molecule type" value="Genomic_DNA"/>
</dbReference>
<evidence type="ECO:0000256" key="1">
    <source>
        <dbReference type="SAM" id="Phobius"/>
    </source>
</evidence>
<sequence>MATYPTYLPFSLVVLRGVLGAIWLGTASIRLACQPPAPRRLCIGAPSIASPGTITGGRSINDQKNRDGLSPIKNAWMAKEGCTSRTPRTCEVNHPTNWAWDSSFPWANPRREATVGFGRVLAKKFSSNSFANKSNEDIETGLRRQYHVLVGPLRVVGKARHINASDVSYTAI</sequence>
<keyword evidence="1" id="KW-1133">Transmembrane helix</keyword>
<keyword evidence="1" id="KW-0472">Membrane</keyword>
<evidence type="ECO:0000313" key="2">
    <source>
        <dbReference type="EMBL" id="RRT33582.1"/>
    </source>
</evidence>
<protein>
    <submittedName>
        <fullName evidence="2">Uncharacterized protein</fullName>
    </submittedName>
</protein>
<organism evidence="2 3">
    <name type="scientific">Ensete ventricosum</name>
    <name type="common">Abyssinian banana</name>
    <name type="synonym">Musa ensete</name>
    <dbReference type="NCBI Taxonomy" id="4639"/>
    <lineage>
        <taxon>Eukaryota</taxon>
        <taxon>Viridiplantae</taxon>
        <taxon>Streptophyta</taxon>
        <taxon>Embryophyta</taxon>
        <taxon>Tracheophyta</taxon>
        <taxon>Spermatophyta</taxon>
        <taxon>Magnoliopsida</taxon>
        <taxon>Liliopsida</taxon>
        <taxon>Zingiberales</taxon>
        <taxon>Musaceae</taxon>
        <taxon>Ensete</taxon>
    </lineage>
</organism>
<name>A0A426X262_ENSVE</name>
<accession>A0A426X262</accession>
<gene>
    <name evidence="2" type="ORF">B296_00049892</name>
</gene>
<keyword evidence="1" id="KW-0812">Transmembrane</keyword>
<reference evidence="2 3" key="1">
    <citation type="journal article" date="2014" name="Agronomy (Basel)">
        <title>A Draft Genome Sequence for Ensete ventricosum, the Drought-Tolerant Tree Against Hunger.</title>
        <authorList>
            <person name="Harrison J."/>
            <person name="Moore K.A."/>
            <person name="Paszkiewicz K."/>
            <person name="Jones T."/>
            <person name="Grant M."/>
            <person name="Ambacheew D."/>
            <person name="Muzemil S."/>
            <person name="Studholme D.J."/>
        </authorList>
    </citation>
    <scope>NUCLEOTIDE SEQUENCE [LARGE SCALE GENOMIC DNA]</scope>
</reference>
<comment type="caution">
    <text evidence="2">The sequence shown here is derived from an EMBL/GenBank/DDBJ whole genome shotgun (WGS) entry which is preliminary data.</text>
</comment>
<dbReference type="AlphaFoldDB" id="A0A426X262"/>
<proteinExistence type="predicted"/>
<evidence type="ECO:0000313" key="3">
    <source>
        <dbReference type="Proteomes" id="UP000287651"/>
    </source>
</evidence>